<organism evidence="1 2">
    <name type="scientific">Micromonospora qiuiae</name>
    <dbReference type="NCBI Taxonomy" id="502268"/>
    <lineage>
        <taxon>Bacteria</taxon>
        <taxon>Bacillati</taxon>
        <taxon>Actinomycetota</taxon>
        <taxon>Actinomycetes</taxon>
        <taxon>Micromonosporales</taxon>
        <taxon>Micromonosporaceae</taxon>
        <taxon>Micromonospora</taxon>
    </lineage>
</organism>
<protein>
    <recommendedName>
        <fullName evidence="3">AbrB/MazE/SpoVT family DNA-binding domain-containing protein</fullName>
    </recommendedName>
</protein>
<dbReference type="InterPro" id="IPR037914">
    <property type="entry name" value="SpoVT-AbrB_sf"/>
</dbReference>
<evidence type="ECO:0000313" key="2">
    <source>
        <dbReference type="Proteomes" id="UP000653076"/>
    </source>
</evidence>
<comment type="caution">
    <text evidence="1">The sequence shown here is derived from an EMBL/GenBank/DDBJ whole genome shotgun (WGS) entry which is preliminary data.</text>
</comment>
<accession>A0ABQ4JIZ6</accession>
<reference evidence="1 2" key="1">
    <citation type="submission" date="2021-01" db="EMBL/GenBank/DDBJ databases">
        <title>Whole genome shotgun sequence of Verrucosispora qiuiae NBRC 106684.</title>
        <authorList>
            <person name="Komaki H."/>
            <person name="Tamura T."/>
        </authorList>
    </citation>
    <scope>NUCLEOTIDE SEQUENCE [LARGE SCALE GENOMIC DNA]</scope>
    <source>
        <strain evidence="1 2">NBRC 106684</strain>
    </source>
</reference>
<dbReference type="SUPFAM" id="SSF89447">
    <property type="entry name" value="AbrB/MazE/MraZ-like"/>
    <property type="match status" value="1"/>
</dbReference>
<gene>
    <name evidence="1" type="ORF">Vqi01_46460</name>
</gene>
<dbReference type="EMBL" id="BOPC01000073">
    <property type="protein sequence ID" value="GIJ29484.1"/>
    <property type="molecule type" value="Genomic_DNA"/>
</dbReference>
<name>A0ABQ4JIZ6_9ACTN</name>
<evidence type="ECO:0000313" key="1">
    <source>
        <dbReference type="EMBL" id="GIJ29484.1"/>
    </source>
</evidence>
<proteinExistence type="predicted"/>
<dbReference type="Proteomes" id="UP000653076">
    <property type="component" value="Unassembled WGS sequence"/>
</dbReference>
<evidence type="ECO:0008006" key="3">
    <source>
        <dbReference type="Google" id="ProtNLM"/>
    </source>
</evidence>
<keyword evidence="2" id="KW-1185">Reference proteome</keyword>
<sequence>MVTARVVAAVIPPSTHASAEAEPISGRRALPVAPLTPEPQPAAIYGMAAIDRDGRLSEAVVIPVLGWLPGTRVDIRVCGGLVLVTADPHAAFRVTRPGQVRLPATVRHWCGLTAGVRVLLVADPDAGRLVVHPPAAVQAMIIGWHANVLGGEAG</sequence>